<reference evidence="1 2" key="1">
    <citation type="journal article" date="2024" name="G3 (Bethesda)">
        <title>Genome assembly of Hibiscus sabdariffa L. provides insights into metabolisms of medicinal natural products.</title>
        <authorList>
            <person name="Kim T."/>
        </authorList>
    </citation>
    <scope>NUCLEOTIDE SEQUENCE [LARGE SCALE GENOMIC DNA]</scope>
    <source>
        <strain evidence="1">TK-2024</strain>
        <tissue evidence="1">Old leaves</tissue>
    </source>
</reference>
<dbReference type="EMBL" id="JBBPBM010000043">
    <property type="protein sequence ID" value="KAK8523076.1"/>
    <property type="molecule type" value="Genomic_DNA"/>
</dbReference>
<dbReference type="SUPFAM" id="SSF56219">
    <property type="entry name" value="DNase I-like"/>
    <property type="match status" value="1"/>
</dbReference>
<sequence length="131" mass="14890">MREAAKGIDVVNKIRSLKVEVICLIETRVRECNMKAIWSDYFADWIGFHNYQFSTIGRIWFFCRKDIKVALVDISLQSITCLLSVGSIEFFVTGIYGCNLGSGRLSLWQHLIDLKNTIGDKPWLAGVTSIL</sequence>
<evidence type="ECO:0000313" key="1">
    <source>
        <dbReference type="EMBL" id="KAK8523076.1"/>
    </source>
</evidence>
<evidence type="ECO:0000313" key="2">
    <source>
        <dbReference type="Proteomes" id="UP001472677"/>
    </source>
</evidence>
<comment type="caution">
    <text evidence="1">The sequence shown here is derived from an EMBL/GenBank/DDBJ whole genome shotgun (WGS) entry which is preliminary data.</text>
</comment>
<dbReference type="Proteomes" id="UP001472677">
    <property type="component" value="Unassembled WGS sequence"/>
</dbReference>
<proteinExistence type="predicted"/>
<keyword evidence="2" id="KW-1185">Reference proteome</keyword>
<dbReference type="Gene3D" id="3.60.10.10">
    <property type="entry name" value="Endonuclease/exonuclease/phosphatase"/>
    <property type="match status" value="1"/>
</dbReference>
<name>A0ABR2CTG1_9ROSI</name>
<organism evidence="1 2">
    <name type="scientific">Hibiscus sabdariffa</name>
    <name type="common">roselle</name>
    <dbReference type="NCBI Taxonomy" id="183260"/>
    <lineage>
        <taxon>Eukaryota</taxon>
        <taxon>Viridiplantae</taxon>
        <taxon>Streptophyta</taxon>
        <taxon>Embryophyta</taxon>
        <taxon>Tracheophyta</taxon>
        <taxon>Spermatophyta</taxon>
        <taxon>Magnoliopsida</taxon>
        <taxon>eudicotyledons</taxon>
        <taxon>Gunneridae</taxon>
        <taxon>Pentapetalae</taxon>
        <taxon>rosids</taxon>
        <taxon>malvids</taxon>
        <taxon>Malvales</taxon>
        <taxon>Malvaceae</taxon>
        <taxon>Malvoideae</taxon>
        <taxon>Hibiscus</taxon>
    </lineage>
</organism>
<dbReference type="InterPro" id="IPR036691">
    <property type="entry name" value="Endo/exonu/phosph_ase_sf"/>
</dbReference>
<protein>
    <submittedName>
        <fullName evidence="1">Uncharacterized protein</fullName>
    </submittedName>
</protein>
<gene>
    <name evidence="1" type="ORF">V6N12_047609</name>
</gene>
<accession>A0ABR2CTG1</accession>